<feature type="region of interest" description="Disordered" evidence="11">
    <location>
        <begin position="108"/>
        <end position="131"/>
    </location>
</feature>
<dbReference type="Pfam" id="PF03980">
    <property type="entry name" value="Nnf1"/>
    <property type="match status" value="1"/>
</dbReference>
<comment type="subcellular location">
    <subcellularLocation>
        <location evidence="2">Chromosome</location>
        <location evidence="2">Centromere</location>
        <location evidence="2">Kinetochore</location>
    </subcellularLocation>
    <subcellularLocation>
        <location evidence="1">Nucleus</location>
    </subcellularLocation>
</comment>
<name>A0A0D2VJB5_CAPO3</name>
<evidence type="ECO:0000256" key="6">
    <source>
        <dbReference type="ARBA" id="ARBA00022838"/>
    </source>
</evidence>
<dbReference type="GO" id="GO:0051301">
    <property type="term" value="P:cell division"/>
    <property type="evidence" value="ECO:0007669"/>
    <property type="project" value="UniProtKB-KW"/>
</dbReference>
<dbReference type="EMBL" id="KE346361">
    <property type="protein sequence ID" value="KJE90057.1"/>
    <property type="molecule type" value="Genomic_DNA"/>
</dbReference>
<keyword evidence="10" id="KW-0175">Coiled coil</keyword>
<evidence type="ECO:0000256" key="10">
    <source>
        <dbReference type="SAM" id="Coils"/>
    </source>
</evidence>
<evidence type="ECO:0000256" key="11">
    <source>
        <dbReference type="SAM" id="MobiDB-lite"/>
    </source>
</evidence>
<evidence type="ECO:0000313" key="12">
    <source>
        <dbReference type="EMBL" id="KJE90057.1"/>
    </source>
</evidence>
<reference evidence="13" key="1">
    <citation type="submission" date="2011-02" db="EMBL/GenBank/DDBJ databases">
        <title>The Genome Sequence of Capsaspora owczarzaki ATCC 30864.</title>
        <authorList>
            <person name="Russ C."/>
            <person name="Cuomo C."/>
            <person name="Burger G."/>
            <person name="Gray M.W."/>
            <person name="Holland P.W.H."/>
            <person name="King N."/>
            <person name="Lang F.B.F."/>
            <person name="Roger A.J."/>
            <person name="Ruiz-Trillo I."/>
            <person name="Young S.K."/>
            <person name="Zeng Q."/>
            <person name="Gargeya S."/>
            <person name="Alvarado L."/>
            <person name="Berlin A."/>
            <person name="Chapman S.B."/>
            <person name="Chen Z."/>
            <person name="Freedman E."/>
            <person name="Gellesch M."/>
            <person name="Goldberg J."/>
            <person name="Griggs A."/>
            <person name="Gujja S."/>
            <person name="Heilman E."/>
            <person name="Heiman D."/>
            <person name="Howarth C."/>
            <person name="Mehta T."/>
            <person name="Neiman D."/>
            <person name="Pearson M."/>
            <person name="Roberts A."/>
            <person name="Saif S."/>
            <person name="Shea T."/>
            <person name="Shenoy N."/>
            <person name="Sisk P."/>
            <person name="Stolte C."/>
            <person name="Sykes S."/>
            <person name="White J."/>
            <person name="Yandava C."/>
            <person name="Haas B."/>
            <person name="Nusbaum C."/>
            <person name="Birren B."/>
        </authorList>
    </citation>
    <scope>NUCLEOTIDE SEQUENCE</scope>
    <source>
        <strain evidence="13">ATCC 30864</strain>
    </source>
</reference>
<evidence type="ECO:0000256" key="2">
    <source>
        <dbReference type="ARBA" id="ARBA00004629"/>
    </source>
</evidence>
<feature type="coiled-coil region" evidence="10">
    <location>
        <begin position="142"/>
        <end position="187"/>
    </location>
</feature>
<evidence type="ECO:0000313" key="13">
    <source>
        <dbReference type="Proteomes" id="UP000008743"/>
    </source>
</evidence>
<dbReference type="AlphaFoldDB" id="A0A0D2VJB5"/>
<dbReference type="PANTHER" id="PTHR15459:SF3">
    <property type="entry name" value="POLYAMINE-MODULATED FACTOR 1"/>
    <property type="match status" value="1"/>
</dbReference>
<organism evidence="12 13">
    <name type="scientific">Capsaspora owczarzaki (strain ATCC 30864)</name>
    <dbReference type="NCBI Taxonomy" id="595528"/>
    <lineage>
        <taxon>Eukaryota</taxon>
        <taxon>Filasterea</taxon>
        <taxon>Capsaspora</taxon>
    </lineage>
</organism>
<evidence type="ECO:0000256" key="1">
    <source>
        <dbReference type="ARBA" id="ARBA00004123"/>
    </source>
</evidence>
<dbReference type="InParanoid" id="A0A0D2VJB5"/>
<dbReference type="PhylomeDB" id="A0A0D2VJB5"/>
<protein>
    <submittedName>
        <fullName evidence="12">Uncharacterized protein</fullName>
    </submittedName>
</protein>
<evidence type="ECO:0000256" key="5">
    <source>
        <dbReference type="ARBA" id="ARBA00022776"/>
    </source>
</evidence>
<keyword evidence="3" id="KW-0158">Chromosome</keyword>
<dbReference type="OMA" id="CEAYCLE"/>
<evidence type="ECO:0000256" key="9">
    <source>
        <dbReference type="ARBA" id="ARBA00023328"/>
    </source>
</evidence>
<dbReference type="RefSeq" id="XP_004349953.1">
    <property type="nucleotide sequence ID" value="XM_004349903.2"/>
</dbReference>
<dbReference type="GO" id="GO:0007059">
    <property type="term" value="P:chromosome segregation"/>
    <property type="evidence" value="ECO:0007669"/>
    <property type="project" value="TreeGrafter"/>
</dbReference>
<keyword evidence="6" id="KW-0995">Kinetochore</keyword>
<evidence type="ECO:0000256" key="8">
    <source>
        <dbReference type="ARBA" id="ARBA00023306"/>
    </source>
</evidence>
<sequence length="203" mass="22617">MSAVPMQTDATTGAAAESAAAAEGARMKALRNVLTEAMKFPFRNKASACPFGTALACFPTIDNEDKKHLLREGYQQLQDLLMTNMQSELDLIIKETNLTEALSQLDALQPPGSRNDENIEQEQYNSQDQVRQSTMALKMTARENYKEMLEKTLRENDRLAETVAIRRQRLLDTNEQVNRKLADLSKAASSCEAYCLETGALHA</sequence>
<keyword evidence="9" id="KW-0137">Centromere</keyword>
<dbReference type="GO" id="GO:0005634">
    <property type="term" value="C:nucleus"/>
    <property type="evidence" value="ECO:0007669"/>
    <property type="project" value="UniProtKB-SubCell"/>
</dbReference>
<dbReference type="InterPro" id="IPR007128">
    <property type="entry name" value="PMF1/Nnf1"/>
</dbReference>
<keyword evidence="13" id="KW-1185">Reference proteome</keyword>
<dbReference type="OrthoDB" id="18453at2759"/>
<dbReference type="Proteomes" id="UP000008743">
    <property type="component" value="Unassembled WGS sequence"/>
</dbReference>
<feature type="compositionally biased region" description="Polar residues" evidence="11">
    <location>
        <begin position="121"/>
        <end position="131"/>
    </location>
</feature>
<evidence type="ECO:0000256" key="3">
    <source>
        <dbReference type="ARBA" id="ARBA00022454"/>
    </source>
</evidence>
<evidence type="ECO:0000256" key="7">
    <source>
        <dbReference type="ARBA" id="ARBA00023242"/>
    </source>
</evidence>
<keyword evidence="5" id="KW-0498">Mitosis</keyword>
<keyword evidence="7" id="KW-0539">Nucleus</keyword>
<keyword evidence="4" id="KW-0132">Cell division</keyword>
<gene>
    <name evidence="12" type="ORF">CAOG_001433</name>
</gene>
<proteinExistence type="predicted"/>
<accession>A0A0D2VJB5</accession>
<dbReference type="GO" id="GO:0000444">
    <property type="term" value="C:MIS12/MIND type complex"/>
    <property type="evidence" value="ECO:0007669"/>
    <property type="project" value="InterPro"/>
</dbReference>
<keyword evidence="8" id="KW-0131">Cell cycle</keyword>
<evidence type="ECO:0000256" key="4">
    <source>
        <dbReference type="ARBA" id="ARBA00022618"/>
    </source>
</evidence>
<dbReference type="PANTHER" id="PTHR15459">
    <property type="entry name" value="POLYAMINE-MODULATED FACTOR 1"/>
    <property type="match status" value="1"/>
</dbReference>